<dbReference type="InterPro" id="IPR012337">
    <property type="entry name" value="RNaseH-like_sf"/>
</dbReference>
<dbReference type="InterPro" id="IPR001584">
    <property type="entry name" value="Integrase_cat-core"/>
</dbReference>
<dbReference type="Gene3D" id="1.25.40.20">
    <property type="entry name" value="Ankyrin repeat-containing domain"/>
    <property type="match status" value="4"/>
</dbReference>
<feature type="repeat" description="ANK" evidence="3">
    <location>
        <begin position="541"/>
        <end position="573"/>
    </location>
</feature>
<dbReference type="SUPFAM" id="SSF48403">
    <property type="entry name" value="Ankyrin repeat"/>
    <property type="match status" value="2"/>
</dbReference>
<evidence type="ECO:0000313" key="6">
    <source>
        <dbReference type="Proteomes" id="UP000683360"/>
    </source>
</evidence>
<dbReference type="PANTHER" id="PTHR24198:SF165">
    <property type="entry name" value="ANKYRIN REPEAT-CONTAINING PROTEIN-RELATED"/>
    <property type="match status" value="1"/>
</dbReference>
<evidence type="ECO:0000256" key="3">
    <source>
        <dbReference type="PROSITE-ProRule" id="PRU00023"/>
    </source>
</evidence>
<dbReference type="InterPro" id="IPR002110">
    <property type="entry name" value="Ankyrin_rpt"/>
</dbReference>
<keyword evidence="6" id="KW-1185">Reference proteome</keyword>
<evidence type="ECO:0000256" key="1">
    <source>
        <dbReference type="ARBA" id="ARBA00022737"/>
    </source>
</evidence>
<dbReference type="PROSITE" id="PS50994">
    <property type="entry name" value="INTEGRASE"/>
    <property type="match status" value="1"/>
</dbReference>
<evidence type="ECO:0000313" key="5">
    <source>
        <dbReference type="EMBL" id="CAG2235028.1"/>
    </source>
</evidence>
<dbReference type="InterPro" id="IPR036397">
    <property type="entry name" value="RNaseH_sf"/>
</dbReference>
<protein>
    <recommendedName>
        <fullName evidence="4">Integrase catalytic domain-containing protein</fullName>
    </recommendedName>
</protein>
<dbReference type="Proteomes" id="UP000683360">
    <property type="component" value="Unassembled WGS sequence"/>
</dbReference>
<keyword evidence="2 3" id="KW-0040">ANK repeat</keyword>
<dbReference type="GO" id="GO:0015074">
    <property type="term" value="P:DNA integration"/>
    <property type="evidence" value="ECO:0007669"/>
    <property type="project" value="InterPro"/>
</dbReference>
<dbReference type="InterPro" id="IPR036770">
    <property type="entry name" value="Ankyrin_rpt-contain_sf"/>
</dbReference>
<gene>
    <name evidence="5" type="ORF">MEDL_47614</name>
</gene>
<keyword evidence="1" id="KW-0677">Repeat</keyword>
<organism evidence="5 6">
    <name type="scientific">Mytilus edulis</name>
    <name type="common">Blue mussel</name>
    <dbReference type="NCBI Taxonomy" id="6550"/>
    <lineage>
        <taxon>Eukaryota</taxon>
        <taxon>Metazoa</taxon>
        <taxon>Spiralia</taxon>
        <taxon>Lophotrochozoa</taxon>
        <taxon>Mollusca</taxon>
        <taxon>Bivalvia</taxon>
        <taxon>Autobranchia</taxon>
        <taxon>Pteriomorphia</taxon>
        <taxon>Mytilida</taxon>
        <taxon>Mytiloidea</taxon>
        <taxon>Mytilidae</taxon>
        <taxon>Mytilinae</taxon>
        <taxon>Mytilus</taxon>
    </lineage>
</organism>
<dbReference type="EMBL" id="CAJPWZ010002293">
    <property type="protein sequence ID" value="CAG2235028.1"/>
    <property type="molecule type" value="Genomic_DNA"/>
</dbReference>
<dbReference type="SUPFAM" id="SSF53098">
    <property type="entry name" value="Ribonuclease H-like"/>
    <property type="match status" value="1"/>
</dbReference>
<proteinExistence type="predicted"/>
<evidence type="ECO:0000259" key="4">
    <source>
        <dbReference type="PROSITE" id="PS50994"/>
    </source>
</evidence>
<reference evidence="5" key="1">
    <citation type="submission" date="2021-03" db="EMBL/GenBank/DDBJ databases">
        <authorList>
            <person name="Bekaert M."/>
        </authorList>
    </citation>
    <scope>NUCLEOTIDE SEQUENCE</scope>
</reference>
<dbReference type="AlphaFoldDB" id="A0A8S3TUM5"/>
<dbReference type="GO" id="GO:0005737">
    <property type="term" value="C:cytoplasm"/>
    <property type="evidence" value="ECO:0007669"/>
    <property type="project" value="TreeGrafter"/>
</dbReference>
<accession>A0A8S3TUM5</accession>
<dbReference type="PROSITE" id="PS50297">
    <property type="entry name" value="ANK_REP_REGION"/>
    <property type="match status" value="2"/>
</dbReference>
<feature type="repeat" description="ANK" evidence="3">
    <location>
        <begin position="624"/>
        <end position="656"/>
    </location>
</feature>
<name>A0A8S3TUM5_MYTED</name>
<dbReference type="PANTHER" id="PTHR24198">
    <property type="entry name" value="ANKYRIN REPEAT AND PROTEIN KINASE DOMAIN-CONTAINING PROTEIN"/>
    <property type="match status" value="1"/>
</dbReference>
<evidence type="ECO:0000256" key="2">
    <source>
        <dbReference type="ARBA" id="ARBA00023043"/>
    </source>
</evidence>
<dbReference type="Gene3D" id="3.30.420.10">
    <property type="entry name" value="Ribonuclease H-like superfamily/Ribonuclease H"/>
    <property type="match status" value="1"/>
</dbReference>
<dbReference type="GO" id="GO:0003676">
    <property type="term" value="F:nucleic acid binding"/>
    <property type="evidence" value="ECO:0007669"/>
    <property type="project" value="InterPro"/>
</dbReference>
<dbReference type="SMART" id="SM00248">
    <property type="entry name" value="ANK"/>
    <property type="match status" value="10"/>
</dbReference>
<feature type="domain" description="Integrase catalytic" evidence="4">
    <location>
        <begin position="229"/>
        <end position="338"/>
    </location>
</feature>
<sequence>MPLFKGKRKRGLKLNLYKKPWRYKLSPPSKRTKPSWSSPVVKYTSQRSPHIFKKSISPIKTSIPIYIRRNLFTQNHEIFETKMADQQNLLFTNIDESQDNLEEDHKEEHVLDNEEDIEEDIEEDHVVDHDKDHMEDLEEEYKVFQSALDKLSDECERPGLLAHWRRVVTVENMFKTLKLVHEGTRSHTGYHKLFKDVEDTFYGVPRSLCKEFIKGCVKCACKKPQNNIAPLKPISSKHFMHRGQLDLVDKRADPDGPFCWIGHYIDHFSKFNFFWPQERKSAIEVAHNLKVHVFSVIGLPFILQHDNGREFCNDIIRETIKIWPGGNVKIITGRPRHPTMIRLKNVKIVSDLLSHGADPNHVRNGEDSILIKAVTKRCHRLSLVLLEANSDVTYKNSDGLTAFDIFTEAAEMYVLRSFFNSGIDMNQPIKCGLYPLTIVIWLQSYCMAKWMVENGANVDVKDNPDNKFLKKLTGKDKHQNSQLSCKEQNGLYEKAQDSSSGEHSLLTRIICHLSNMSGTMKDEFVHLLLNSGADPNLEKMGQDSPLICAVKLNKPELVKTLLRFGADVNHVGLYNNTALQICCSTHRVRFEKTNKETVKERDNRVANIVLYALEHNARDVPDVDGNTLLHHAAKRGLNKTVSLLMKRGWNALDRNKDENTALHLTLKSPLSNVSLVVTELLKGDKSRFGMNKCGQSVLYLATLVNRKMSGDNVSVGIQPLVTGILLNHGEDPNQHTAEFIPLISAVHQRDMATTVLLLEAGANINSTDKDGKSILHTLFTKDVTPDAKELRKRLRERETGTVCNSFRPRNILYQNAASKGICVNTRDNNGRTALFAVIGKYQGRATPYFIEDFAEKLKNENPYI</sequence>
<comment type="caution">
    <text evidence="5">The sequence shown here is derived from an EMBL/GenBank/DDBJ whole genome shotgun (WGS) entry which is preliminary data.</text>
</comment>
<dbReference type="PROSITE" id="PS50088">
    <property type="entry name" value="ANK_REPEAT"/>
    <property type="match status" value="2"/>
</dbReference>
<dbReference type="Pfam" id="PF12796">
    <property type="entry name" value="Ank_2"/>
    <property type="match status" value="2"/>
</dbReference>